<evidence type="ECO:0000313" key="6">
    <source>
        <dbReference type="EMBL" id="XDT73792.1"/>
    </source>
</evidence>
<evidence type="ECO:0000256" key="2">
    <source>
        <dbReference type="ARBA" id="ARBA00023125"/>
    </source>
</evidence>
<dbReference type="PANTHER" id="PTHR24567:SF75">
    <property type="entry name" value="FUMARATE AND NITRATE REDUCTION REGULATORY PROTEIN"/>
    <property type="match status" value="1"/>
</dbReference>
<evidence type="ECO:0000256" key="3">
    <source>
        <dbReference type="ARBA" id="ARBA00023163"/>
    </source>
</evidence>
<dbReference type="Gene3D" id="2.60.120.10">
    <property type="entry name" value="Jelly Rolls"/>
    <property type="match status" value="1"/>
</dbReference>
<dbReference type="PANTHER" id="PTHR24567">
    <property type="entry name" value="CRP FAMILY TRANSCRIPTIONAL REGULATORY PROTEIN"/>
    <property type="match status" value="1"/>
</dbReference>
<dbReference type="SMART" id="SM00100">
    <property type="entry name" value="cNMP"/>
    <property type="match status" value="1"/>
</dbReference>
<dbReference type="Pfam" id="PF00027">
    <property type="entry name" value="cNMP_binding"/>
    <property type="match status" value="1"/>
</dbReference>
<dbReference type="CDD" id="cd00038">
    <property type="entry name" value="CAP_ED"/>
    <property type="match status" value="1"/>
</dbReference>
<dbReference type="RefSeq" id="WP_369602772.1">
    <property type="nucleotide sequence ID" value="NZ_CP154858.1"/>
</dbReference>
<keyword evidence="3" id="KW-0804">Transcription</keyword>
<keyword evidence="2" id="KW-0238">DNA-binding</keyword>
<keyword evidence="1" id="KW-0805">Transcription regulation</keyword>
<dbReference type="NCBIfam" id="NF008365">
    <property type="entry name" value="PRK11161.1"/>
    <property type="match status" value="1"/>
</dbReference>
<dbReference type="PRINTS" id="PR00034">
    <property type="entry name" value="HTHCRP"/>
</dbReference>
<dbReference type="InterPro" id="IPR014710">
    <property type="entry name" value="RmlC-like_jellyroll"/>
</dbReference>
<evidence type="ECO:0000259" key="4">
    <source>
        <dbReference type="PROSITE" id="PS50042"/>
    </source>
</evidence>
<organism evidence="6">
    <name type="scientific">Thermohahella caldifontis</name>
    <dbReference type="NCBI Taxonomy" id="3142973"/>
    <lineage>
        <taxon>Bacteria</taxon>
        <taxon>Pseudomonadati</taxon>
        <taxon>Pseudomonadota</taxon>
        <taxon>Gammaproteobacteria</taxon>
        <taxon>Oceanospirillales</taxon>
        <taxon>Hahellaceae</taxon>
        <taxon>Thermohahella</taxon>
    </lineage>
</organism>
<dbReference type="EMBL" id="CP154858">
    <property type="protein sequence ID" value="XDT73792.1"/>
    <property type="molecule type" value="Genomic_DNA"/>
</dbReference>
<dbReference type="AlphaFoldDB" id="A0AB39UZK9"/>
<protein>
    <submittedName>
        <fullName evidence="6">Fumarate/nitrate reduction transcriptional regulator Fnr</fullName>
    </submittedName>
</protein>
<name>A0AB39UZK9_9GAMM</name>
<dbReference type="InterPro" id="IPR036388">
    <property type="entry name" value="WH-like_DNA-bd_sf"/>
</dbReference>
<dbReference type="PROSITE" id="PS50042">
    <property type="entry name" value="CNMP_BINDING_3"/>
    <property type="match status" value="1"/>
</dbReference>
<gene>
    <name evidence="6" type="primary">fnr</name>
    <name evidence="6" type="ORF">AAIA72_07440</name>
</gene>
<sequence length="248" mass="27865">MGQRIASAPDVLTNDCTHCSLGKLCMPIAVSVEEMDRLNEVIHQGRVVDRGEHIFYQDEPFRSCYAVKSGSIKTYTVSEDGEEQITGFYLPGEVLGLDSVTMDRYTSCAIALERSSVCEIPLNKLEELAGQIPSLQHHFFQLMSQEIRGSRQLAVMLSRNSAEERLASMFIALSKRHERRHLSPYQFRLPMPRADLGNYLGLAVETVSRLLTRFSKMGLMDVKGRDVTIHDLEGLKEVVSHATSCERA</sequence>
<proteinExistence type="predicted"/>
<dbReference type="SUPFAM" id="SSF51206">
    <property type="entry name" value="cAMP-binding domain-like"/>
    <property type="match status" value="1"/>
</dbReference>
<feature type="domain" description="HTH crp-type" evidence="5">
    <location>
        <begin position="160"/>
        <end position="233"/>
    </location>
</feature>
<dbReference type="Gene3D" id="1.10.10.10">
    <property type="entry name" value="Winged helix-like DNA-binding domain superfamily/Winged helix DNA-binding domain"/>
    <property type="match status" value="1"/>
</dbReference>
<dbReference type="Pfam" id="PF13545">
    <property type="entry name" value="HTH_Crp_2"/>
    <property type="match status" value="1"/>
</dbReference>
<dbReference type="PROSITE" id="PS51063">
    <property type="entry name" value="HTH_CRP_2"/>
    <property type="match status" value="1"/>
</dbReference>
<dbReference type="InterPro" id="IPR036390">
    <property type="entry name" value="WH_DNA-bd_sf"/>
</dbReference>
<dbReference type="KEGG" id="tcd:AAIA72_07440"/>
<dbReference type="InterPro" id="IPR012318">
    <property type="entry name" value="HTH_CRP"/>
</dbReference>
<evidence type="ECO:0000259" key="5">
    <source>
        <dbReference type="PROSITE" id="PS51063"/>
    </source>
</evidence>
<dbReference type="InterPro" id="IPR050397">
    <property type="entry name" value="Env_Response_Regulators"/>
</dbReference>
<dbReference type="SUPFAM" id="SSF46785">
    <property type="entry name" value="Winged helix' DNA-binding domain"/>
    <property type="match status" value="1"/>
</dbReference>
<dbReference type="GO" id="GO:0005829">
    <property type="term" value="C:cytosol"/>
    <property type="evidence" value="ECO:0007669"/>
    <property type="project" value="TreeGrafter"/>
</dbReference>
<dbReference type="InterPro" id="IPR018490">
    <property type="entry name" value="cNMP-bd_dom_sf"/>
</dbReference>
<dbReference type="InterPro" id="IPR000595">
    <property type="entry name" value="cNMP-bd_dom"/>
</dbReference>
<evidence type="ECO:0000256" key="1">
    <source>
        <dbReference type="ARBA" id="ARBA00023015"/>
    </source>
</evidence>
<reference evidence="6" key="1">
    <citation type="submission" date="2024-05" db="EMBL/GenBank/DDBJ databases">
        <title>Genome sequencing of novel strain.</title>
        <authorList>
            <person name="Ganbat D."/>
            <person name="Ganbat S."/>
            <person name="Lee S.-J."/>
        </authorList>
    </citation>
    <scope>NUCLEOTIDE SEQUENCE</scope>
    <source>
        <strain evidence="6">SMD15-11</strain>
    </source>
</reference>
<dbReference type="SMART" id="SM00419">
    <property type="entry name" value="HTH_CRP"/>
    <property type="match status" value="1"/>
</dbReference>
<dbReference type="GO" id="GO:0003677">
    <property type="term" value="F:DNA binding"/>
    <property type="evidence" value="ECO:0007669"/>
    <property type="project" value="UniProtKB-KW"/>
</dbReference>
<feature type="domain" description="Cyclic nucleotide-binding" evidence="4">
    <location>
        <begin position="26"/>
        <end position="96"/>
    </location>
</feature>
<dbReference type="CDD" id="cd00092">
    <property type="entry name" value="HTH_CRP"/>
    <property type="match status" value="1"/>
</dbReference>
<dbReference type="GO" id="GO:0003700">
    <property type="term" value="F:DNA-binding transcription factor activity"/>
    <property type="evidence" value="ECO:0007669"/>
    <property type="project" value="TreeGrafter"/>
</dbReference>
<accession>A0AB39UZK9</accession>
<dbReference type="FunFam" id="1.10.10.10:FF:000028">
    <property type="entry name" value="Fumarate/nitrate reduction transcriptional regulator Fnr"/>
    <property type="match status" value="1"/>
</dbReference>